<proteinExistence type="predicted"/>
<feature type="region of interest" description="Disordered" evidence="1">
    <location>
        <begin position="22"/>
        <end position="98"/>
    </location>
</feature>
<feature type="region of interest" description="Disordered" evidence="1">
    <location>
        <begin position="497"/>
        <end position="567"/>
    </location>
</feature>
<feature type="compositionally biased region" description="Polar residues" evidence="1">
    <location>
        <begin position="307"/>
        <end position="316"/>
    </location>
</feature>
<feature type="compositionally biased region" description="Basic and acidic residues" evidence="1">
    <location>
        <begin position="595"/>
        <end position="615"/>
    </location>
</feature>
<accession>A0ABR2JIP7</accession>
<feature type="region of interest" description="Disordered" evidence="1">
    <location>
        <begin position="585"/>
        <end position="628"/>
    </location>
</feature>
<feature type="region of interest" description="Disordered" evidence="1">
    <location>
        <begin position="277"/>
        <end position="362"/>
    </location>
</feature>
<sequence>MSSLAETSKAIRGRARNLSIKTATSNISSLHSSESDDTFSTGSFVHVSKPSSATAEPGSKKIEALLNTDWRTNRRPRAETFNDPPRTAILPNPKSPLKPVLRVDTSRVTCDRIRDTPVDAEFIHSAPATKKEFADADDAENHGTGEPEELQANFNSSFAVRTDLSDWMSLSARIREHLTRPHSSDDSTGFPPAVIKVTPVDCSPNGLQSPVFPMARMEKNLDALIEESPNANADQAVLQDPAICSIKVASKQSPKSPPREAPAEETRYNALIAKLNRRGTSESAGDVAKPRHNTFHGESGGPRGADSSKTVSTLNPMASEYNPEFSKQHAATFSQPSAPKAGRPSVLDFFGSNKETPHVSDLNPSALDDLRAWGRVFLELLDSISQDEDEKEKIMSSLGDGRFPSGLLPPAAVQPNSVNMQQPPCEWPVPQSTQLPPSMQPVAGYGESMPSVPMGPYNDINAHLLAARDIFPEVQALGNLGLQAPVMPPLIGMQTNMQPNAPFAPQPSVPRLPMGQPPIQGTNRQAPNLPQQPGTGGNQGNGAAYPHGFGPTPVSKPKGAPRPGDPRWCKQQLMYEAYLEWQRSTDTNYHKKCKDRQAKRAERQRGSKDRQKSELEMSPNEVVAEVSA</sequence>
<gene>
    <name evidence="2" type="ORF">PGQ11_002352</name>
</gene>
<feature type="compositionally biased region" description="Basic and acidic residues" evidence="1">
    <location>
        <begin position="129"/>
        <end position="145"/>
    </location>
</feature>
<evidence type="ECO:0000313" key="2">
    <source>
        <dbReference type="EMBL" id="KAK8877406.1"/>
    </source>
</evidence>
<feature type="compositionally biased region" description="Polar residues" evidence="1">
    <location>
        <begin position="22"/>
        <end position="54"/>
    </location>
</feature>
<evidence type="ECO:0000313" key="3">
    <source>
        <dbReference type="Proteomes" id="UP001390339"/>
    </source>
</evidence>
<keyword evidence="3" id="KW-1185">Reference proteome</keyword>
<feature type="region of interest" description="Disordered" evidence="1">
    <location>
        <begin position="129"/>
        <end position="153"/>
    </location>
</feature>
<evidence type="ECO:0000256" key="1">
    <source>
        <dbReference type="SAM" id="MobiDB-lite"/>
    </source>
</evidence>
<protein>
    <submittedName>
        <fullName evidence="2">Uncharacterized protein</fullName>
    </submittedName>
</protein>
<reference evidence="2 3" key="1">
    <citation type="journal article" date="2024" name="IMA Fungus">
        <title>Apiospora arundinis, a panoply of carbohydrate-active enzymes and secondary metabolites.</title>
        <authorList>
            <person name="Sorensen T."/>
            <person name="Petersen C."/>
            <person name="Muurmann A.T."/>
            <person name="Christiansen J.V."/>
            <person name="Brundto M.L."/>
            <person name="Overgaard C.K."/>
            <person name="Boysen A.T."/>
            <person name="Wollenberg R.D."/>
            <person name="Larsen T.O."/>
            <person name="Sorensen J.L."/>
            <person name="Nielsen K.L."/>
            <person name="Sondergaard T.E."/>
        </authorList>
    </citation>
    <scope>NUCLEOTIDE SEQUENCE [LARGE SCALE GENOMIC DNA]</scope>
    <source>
        <strain evidence="2 3">AAU 773</strain>
    </source>
</reference>
<dbReference type="EMBL" id="JAPCWZ010000002">
    <property type="protein sequence ID" value="KAK8877406.1"/>
    <property type="molecule type" value="Genomic_DNA"/>
</dbReference>
<comment type="caution">
    <text evidence="2">The sequence shown here is derived from an EMBL/GenBank/DDBJ whole genome shotgun (WGS) entry which is preliminary data.</text>
</comment>
<dbReference type="Proteomes" id="UP001390339">
    <property type="component" value="Unassembled WGS sequence"/>
</dbReference>
<organism evidence="2 3">
    <name type="scientific">Apiospora arundinis</name>
    <dbReference type="NCBI Taxonomy" id="335852"/>
    <lineage>
        <taxon>Eukaryota</taxon>
        <taxon>Fungi</taxon>
        <taxon>Dikarya</taxon>
        <taxon>Ascomycota</taxon>
        <taxon>Pezizomycotina</taxon>
        <taxon>Sordariomycetes</taxon>
        <taxon>Xylariomycetidae</taxon>
        <taxon>Amphisphaeriales</taxon>
        <taxon>Apiosporaceae</taxon>
        <taxon>Apiospora</taxon>
    </lineage>
</organism>
<name>A0ABR2JIP7_9PEZI</name>